<evidence type="ECO:0000256" key="4">
    <source>
        <dbReference type="ARBA" id="ARBA00025737"/>
    </source>
</evidence>
<name>A0A8S1JWY5_PARPR</name>
<evidence type="ECO:0000313" key="8">
    <source>
        <dbReference type="Proteomes" id="UP000688137"/>
    </source>
</evidence>
<evidence type="ECO:0000256" key="3">
    <source>
        <dbReference type="ARBA" id="ARBA00023004"/>
    </source>
</evidence>
<dbReference type="GO" id="GO:0046872">
    <property type="term" value="F:metal ion binding"/>
    <property type="evidence" value="ECO:0007669"/>
    <property type="project" value="UniProtKB-KW"/>
</dbReference>
<dbReference type="NCBIfam" id="TIGR01413">
    <property type="entry name" value="Dyp_perox_fam"/>
    <property type="match status" value="1"/>
</dbReference>
<comment type="caution">
    <text evidence="7">The sequence shown here is derived from an EMBL/GenBank/DDBJ whole genome shotgun (WGS) entry which is preliminary data.</text>
</comment>
<dbReference type="OMA" id="WDRVPID"/>
<protein>
    <recommendedName>
        <fullName evidence="9">Dyp-type peroxidase</fullName>
    </recommendedName>
</protein>
<evidence type="ECO:0000256" key="2">
    <source>
        <dbReference type="ARBA" id="ARBA00023002"/>
    </source>
</evidence>
<keyword evidence="3" id="KW-0408">Iron</keyword>
<sequence length="343" mass="39153">MRLARFGIPTILKRLPFTQLYKFKPNVVKSVALGTLFAGLTWKQALRLDEFQSTVVSDVNEFCCVLVLELTEGDANLQHEALNALKEVPKLVQKKSNEDDELDPVTVGVGFQTKFWEKLTRTPQSDYDARAGAYGSMPYGKGNVIVHVKAQNRSLAFETIQKVVRSLPKGSYRVVSERYGYKYQDGRDMSGFLDGTMNPSLKQQRQKVAVNERGGSYMIHQIWHHKLDWLEKVTEEDQEKMVGRKKSNSFELRPLPIDSHVTRTRSEDNKRLLIVRQSQPFGTVTGDHGLLFIAYAKDLNNFNTMLDRMTGKGDGINDQIMKMSINSYGNYFYVPSVQELQRL</sequence>
<dbReference type="InterPro" id="IPR006314">
    <property type="entry name" value="Dyp_peroxidase"/>
</dbReference>
<dbReference type="AlphaFoldDB" id="A0A8S1JWY5"/>
<evidence type="ECO:0000256" key="1">
    <source>
        <dbReference type="ARBA" id="ARBA00022723"/>
    </source>
</evidence>
<dbReference type="EMBL" id="CAJJDM010000004">
    <property type="protein sequence ID" value="CAD8044906.1"/>
    <property type="molecule type" value="Genomic_DNA"/>
</dbReference>
<keyword evidence="2" id="KW-0560">Oxidoreductase</keyword>
<evidence type="ECO:0000259" key="5">
    <source>
        <dbReference type="Pfam" id="PF04261"/>
    </source>
</evidence>
<dbReference type="GO" id="GO:0005829">
    <property type="term" value="C:cytosol"/>
    <property type="evidence" value="ECO:0007669"/>
    <property type="project" value="TreeGrafter"/>
</dbReference>
<reference evidence="7" key="1">
    <citation type="submission" date="2021-01" db="EMBL/GenBank/DDBJ databases">
        <authorList>
            <consortium name="Genoscope - CEA"/>
            <person name="William W."/>
        </authorList>
    </citation>
    <scope>NUCLEOTIDE SEQUENCE</scope>
</reference>
<dbReference type="InterPro" id="IPR048328">
    <property type="entry name" value="Dyp_perox_C"/>
</dbReference>
<dbReference type="PANTHER" id="PTHR30521:SF0">
    <property type="entry name" value="DYP-TYPE PEROXIDASE FAMILY PROTEIN"/>
    <property type="match status" value="1"/>
</dbReference>
<dbReference type="InterPro" id="IPR048327">
    <property type="entry name" value="Dyp_perox_N"/>
</dbReference>
<dbReference type="Pfam" id="PF04261">
    <property type="entry name" value="Dyp_perox_N"/>
    <property type="match status" value="1"/>
</dbReference>
<dbReference type="Proteomes" id="UP000688137">
    <property type="component" value="Unassembled WGS sequence"/>
</dbReference>
<evidence type="ECO:0008006" key="9">
    <source>
        <dbReference type="Google" id="ProtNLM"/>
    </source>
</evidence>
<evidence type="ECO:0000259" key="6">
    <source>
        <dbReference type="Pfam" id="PF20628"/>
    </source>
</evidence>
<organism evidence="7 8">
    <name type="scientific">Paramecium primaurelia</name>
    <dbReference type="NCBI Taxonomy" id="5886"/>
    <lineage>
        <taxon>Eukaryota</taxon>
        <taxon>Sar</taxon>
        <taxon>Alveolata</taxon>
        <taxon>Ciliophora</taxon>
        <taxon>Intramacronucleata</taxon>
        <taxon>Oligohymenophorea</taxon>
        <taxon>Peniculida</taxon>
        <taxon>Parameciidae</taxon>
        <taxon>Paramecium</taxon>
    </lineage>
</organism>
<keyword evidence="8" id="KW-1185">Reference proteome</keyword>
<dbReference type="PROSITE" id="PS51404">
    <property type="entry name" value="DYP_PEROXIDASE"/>
    <property type="match status" value="1"/>
</dbReference>
<feature type="domain" description="Dyp-type peroxidase N-terminal" evidence="5">
    <location>
        <begin position="52"/>
        <end position="182"/>
    </location>
</feature>
<dbReference type="PANTHER" id="PTHR30521">
    <property type="entry name" value="DEFERROCHELATASE/PEROXIDASE"/>
    <property type="match status" value="1"/>
</dbReference>
<dbReference type="Pfam" id="PF20628">
    <property type="entry name" value="Dyp_perox_C"/>
    <property type="match status" value="1"/>
</dbReference>
<evidence type="ECO:0000313" key="7">
    <source>
        <dbReference type="EMBL" id="CAD8044906.1"/>
    </source>
</evidence>
<gene>
    <name evidence="7" type="ORF">PPRIM_AZ9-3.1.T0080475</name>
</gene>
<dbReference type="GO" id="GO:0020037">
    <property type="term" value="F:heme binding"/>
    <property type="evidence" value="ECO:0007669"/>
    <property type="project" value="InterPro"/>
</dbReference>
<comment type="similarity">
    <text evidence="4">Belongs to the DyP-type peroxidase family.</text>
</comment>
<keyword evidence="1" id="KW-0479">Metal-binding</keyword>
<dbReference type="GO" id="GO:0004601">
    <property type="term" value="F:peroxidase activity"/>
    <property type="evidence" value="ECO:0007669"/>
    <property type="project" value="InterPro"/>
</dbReference>
<feature type="domain" description="Dyp-type peroxidase C-terminal" evidence="6">
    <location>
        <begin position="186"/>
        <end position="338"/>
    </location>
</feature>
<accession>A0A8S1JWY5</accession>
<proteinExistence type="inferred from homology"/>